<dbReference type="Proteomes" id="UP000230069">
    <property type="component" value="Unassembled WGS sequence"/>
</dbReference>
<evidence type="ECO:0000256" key="3">
    <source>
        <dbReference type="ARBA" id="ARBA00023004"/>
    </source>
</evidence>
<comment type="similarity">
    <text evidence="1 4">Belongs to the iron/ascorbate-dependent oxidoreductase family.</text>
</comment>
<dbReference type="FunFam" id="2.60.120.330:FF:000079">
    <property type="entry name" value="Protein SRG1"/>
    <property type="match status" value="1"/>
</dbReference>
<evidence type="ECO:0000256" key="1">
    <source>
        <dbReference type="ARBA" id="ARBA00008056"/>
    </source>
</evidence>
<organism evidence="6 7">
    <name type="scientific">Aquilegia coerulea</name>
    <name type="common">Rocky mountain columbine</name>
    <dbReference type="NCBI Taxonomy" id="218851"/>
    <lineage>
        <taxon>Eukaryota</taxon>
        <taxon>Viridiplantae</taxon>
        <taxon>Streptophyta</taxon>
        <taxon>Embryophyta</taxon>
        <taxon>Tracheophyta</taxon>
        <taxon>Spermatophyta</taxon>
        <taxon>Magnoliopsida</taxon>
        <taxon>Ranunculales</taxon>
        <taxon>Ranunculaceae</taxon>
        <taxon>Thalictroideae</taxon>
        <taxon>Aquilegia</taxon>
    </lineage>
</organism>
<keyword evidence="4" id="KW-0560">Oxidoreductase</keyword>
<dbReference type="EMBL" id="KZ305056">
    <property type="protein sequence ID" value="PIA34058.1"/>
    <property type="molecule type" value="Genomic_DNA"/>
</dbReference>
<dbReference type="InterPro" id="IPR026992">
    <property type="entry name" value="DIOX_N"/>
</dbReference>
<sequence>MTGSLPVENVQALATKNLKHIPPRYVRPELESDVVSTDESLEIPLIDFSRLLAKNWPSFMQPAKTGLINHGMSEEVIEKMKIDTYQFFKLSLEEKKAYSQLPNIIEGYGQAFVMSEEQKLDWADILFYITLPAHGRNMSSWPTSPTSYRDTLDKYATELHKVAVHLVGMMAKNLGLEPEKLTNVFEIDGSQCIRMNYYPPCPIANKVLGLSPHSDATGLTLLLQVNEVQGLQIIKNGIWIPVKPIVGALICNIGDVIESIEHRAVINSEKERLSIAAFHDPRHGITIGPLPDLVKDNQEKYKTIDHDEYLRQAMTTKLDGKRLIDNMKVRLFEEDI</sequence>
<keyword evidence="3 4" id="KW-0408">Iron</keyword>
<dbReference type="PROSITE" id="PS51471">
    <property type="entry name" value="FE2OG_OXY"/>
    <property type="match status" value="1"/>
</dbReference>
<proteinExistence type="inferred from homology"/>
<feature type="domain" description="Fe2OG dioxygenase" evidence="5">
    <location>
        <begin position="188"/>
        <end position="281"/>
    </location>
</feature>
<dbReference type="GO" id="GO:0046872">
    <property type="term" value="F:metal ion binding"/>
    <property type="evidence" value="ECO:0007669"/>
    <property type="project" value="UniProtKB-KW"/>
</dbReference>
<evidence type="ECO:0000313" key="7">
    <source>
        <dbReference type="Proteomes" id="UP000230069"/>
    </source>
</evidence>
<evidence type="ECO:0000256" key="2">
    <source>
        <dbReference type="ARBA" id="ARBA00022723"/>
    </source>
</evidence>
<dbReference type="InterPro" id="IPR044861">
    <property type="entry name" value="IPNS-like_FE2OG_OXY"/>
</dbReference>
<keyword evidence="2 4" id="KW-0479">Metal-binding</keyword>
<dbReference type="InParanoid" id="A0A2G5CS12"/>
<dbReference type="InterPro" id="IPR005123">
    <property type="entry name" value="Oxoglu/Fe-dep_dioxygenase_dom"/>
</dbReference>
<evidence type="ECO:0000313" key="6">
    <source>
        <dbReference type="EMBL" id="PIA34058.1"/>
    </source>
</evidence>
<protein>
    <recommendedName>
        <fullName evidence="5">Fe2OG dioxygenase domain-containing protein</fullName>
    </recommendedName>
</protein>
<keyword evidence="7" id="KW-1185">Reference proteome</keyword>
<dbReference type="Pfam" id="PF14226">
    <property type="entry name" value="DIOX_N"/>
    <property type="match status" value="1"/>
</dbReference>
<dbReference type="Pfam" id="PF03171">
    <property type="entry name" value="2OG-FeII_Oxy"/>
    <property type="match status" value="1"/>
</dbReference>
<dbReference type="STRING" id="218851.A0A2G5CS12"/>
<accession>A0A2G5CS12</accession>
<name>A0A2G5CS12_AQUCA</name>
<dbReference type="InterPro" id="IPR027443">
    <property type="entry name" value="IPNS-like_sf"/>
</dbReference>
<dbReference type="AlphaFoldDB" id="A0A2G5CS12"/>
<evidence type="ECO:0000256" key="4">
    <source>
        <dbReference type="RuleBase" id="RU003682"/>
    </source>
</evidence>
<dbReference type="Gene3D" id="2.60.120.330">
    <property type="entry name" value="B-lactam Antibiotic, Isopenicillin N Synthase, Chain"/>
    <property type="match status" value="1"/>
</dbReference>
<dbReference type="OrthoDB" id="288590at2759"/>
<gene>
    <name evidence="6" type="ORF">AQUCO_03900156v1</name>
</gene>
<dbReference type="SUPFAM" id="SSF51197">
    <property type="entry name" value="Clavaminate synthase-like"/>
    <property type="match status" value="1"/>
</dbReference>
<dbReference type="InterPro" id="IPR050295">
    <property type="entry name" value="Plant_2OG-oxidoreductases"/>
</dbReference>
<evidence type="ECO:0000259" key="5">
    <source>
        <dbReference type="PROSITE" id="PS51471"/>
    </source>
</evidence>
<reference evidence="6 7" key="1">
    <citation type="submission" date="2017-09" db="EMBL/GenBank/DDBJ databases">
        <title>WGS assembly of Aquilegia coerulea Goldsmith.</title>
        <authorList>
            <person name="Hodges S."/>
            <person name="Kramer E."/>
            <person name="Nordborg M."/>
            <person name="Tomkins J."/>
            <person name="Borevitz J."/>
            <person name="Derieg N."/>
            <person name="Yan J."/>
            <person name="Mihaltcheva S."/>
            <person name="Hayes R.D."/>
            <person name="Rokhsar D."/>
        </authorList>
    </citation>
    <scope>NUCLEOTIDE SEQUENCE [LARGE SCALE GENOMIC DNA]</scope>
    <source>
        <strain evidence="7">cv. Goldsmith</strain>
    </source>
</reference>
<dbReference type="PANTHER" id="PTHR47991">
    <property type="entry name" value="OXOGLUTARATE/IRON-DEPENDENT DIOXYGENASE"/>
    <property type="match status" value="1"/>
</dbReference>
<dbReference type="GO" id="GO:0016491">
    <property type="term" value="F:oxidoreductase activity"/>
    <property type="evidence" value="ECO:0007669"/>
    <property type="project" value="UniProtKB-KW"/>
</dbReference>